<gene>
    <name evidence="1" type="ORF">SCLTRI_LOCUS5317</name>
</gene>
<reference evidence="1" key="1">
    <citation type="submission" date="2020-10" db="EMBL/GenBank/DDBJ databases">
        <authorList>
            <person name="Kusch S."/>
        </authorList>
    </citation>
    <scope>NUCLEOTIDE SEQUENCE</scope>
    <source>
        <strain evidence="1">SwB9</strain>
    </source>
</reference>
<dbReference type="Proteomes" id="UP000624404">
    <property type="component" value="Unassembled WGS sequence"/>
</dbReference>
<dbReference type="AlphaFoldDB" id="A0A8H2ZQK6"/>
<dbReference type="EMBL" id="CAJHIA010000016">
    <property type="protein sequence ID" value="CAD6445525.1"/>
    <property type="molecule type" value="Genomic_DNA"/>
</dbReference>
<sequence length="78" mass="9335">MDSLRGTDDAIIVENTILVVCAQFSPKKVLAGEWMVSSHHYNFKEKRSQTFENYPWKWHLERACTEYGFERNKRESFF</sequence>
<comment type="caution">
    <text evidence="1">The sequence shown here is derived from an EMBL/GenBank/DDBJ whole genome shotgun (WGS) entry which is preliminary data.</text>
</comment>
<organism evidence="1 2">
    <name type="scientific">Sclerotinia trifoliorum</name>
    <dbReference type="NCBI Taxonomy" id="28548"/>
    <lineage>
        <taxon>Eukaryota</taxon>
        <taxon>Fungi</taxon>
        <taxon>Dikarya</taxon>
        <taxon>Ascomycota</taxon>
        <taxon>Pezizomycotina</taxon>
        <taxon>Leotiomycetes</taxon>
        <taxon>Helotiales</taxon>
        <taxon>Sclerotiniaceae</taxon>
        <taxon>Sclerotinia</taxon>
    </lineage>
</organism>
<name>A0A8H2ZQK6_9HELO</name>
<proteinExistence type="predicted"/>
<keyword evidence="2" id="KW-1185">Reference proteome</keyword>
<evidence type="ECO:0000313" key="1">
    <source>
        <dbReference type="EMBL" id="CAD6445525.1"/>
    </source>
</evidence>
<accession>A0A8H2ZQK6</accession>
<evidence type="ECO:0000313" key="2">
    <source>
        <dbReference type="Proteomes" id="UP000624404"/>
    </source>
</evidence>
<protein>
    <submittedName>
        <fullName evidence="1">74903898-97cf-443f-a66f-5345b0e3c2e7</fullName>
    </submittedName>
</protein>